<protein>
    <submittedName>
        <fullName evidence="1">Uncharacterized protein</fullName>
    </submittedName>
</protein>
<dbReference type="Proteomes" id="UP001597308">
    <property type="component" value="Unassembled WGS sequence"/>
</dbReference>
<comment type="caution">
    <text evidence="1">The sequence shown here is derived from an EMBL/GenBank/DDBJ whole genome shotgun (WGS) entry which is preliminary data.</text>
</comment>
<accession>A0ABW4K6P7</accession>
<dbReference type="RefSeq" id="WP_378799890.1">
    <property type="nucleotide sequence ID" value="NZ_JBHUER010000008.1"/>
</dbReference>
<sequence>MIDDESRFLWDVEKLRNICGSAYESELLDASAILRRLLIDSGNPLLKKIENKIRMKALFTVQDQPGILDFRTLIETKTFGRSCTFFYDNPDTARLENIPTKSIRLDAFLSTAIIFTEGTLLNIRQIINYVANVGGGVHQGSPKTDDAKAIHVHAALLHVAGGPYPLQAIYDISKVTLRALTPVEEGVKAHIGVVNTNSEPPT</sequence>
<evidence type="ECO:0000313" key="1">
    <source>
        <dbReference type="EMBL" id="MFD1703800.1"/>
    </source>
</evidence>
<name>A0ABW4K6P7_9HYPH</name>
<gene>
    <name evidence="1" type="ORF">ACFSCV_12385</name>
</gene>
<organism evidence="1 2">
    <name type="scientific">Methylopila henanensis</name>
    <dbReference type="NCBI Taxonomy" id="873516"/>
    <lineage>
        <taxon>Bacteria</taxon>
        <taxon>Pseudomonadati</taxon>
        <taxon>Pseudomonadota</taxon>
        <taxon>Alphaproteobacteria</taxon>
        <taxon>Hyphomicrobiales</taxon>
        <taxon>Methylopilaceae</taxon>
        <taxon>Methylopila</taxon>
    </lineage>
</organism>
<evidence type="ECO:0000313" key="2">
    <source>
        <dbReference type="Proteomes" id="UP001597308"/>
    </source>
</evidence>
<reference evidence="2" key="1">
    <citation type="journal article" date="2019" name="Int. J. Syst. Evol. Microbiol.">
        <title>The Global Catalogue of Microorganisms (GCM) 10K type strain sequencing project: providing services to taxonomists for standard genome sequencing and annotation.</title>
        <authorList>
            <consortium name="The Broad Institute Genomics Platform"/>
            <consortium name="The Broad Institute Genome Sequencing Center for Infectious Disease"/>
            <person name="Wu L."/>
            <person name="Ma J."/>
        </authorList>
    </citation>
    <scope>NUCLEOTIDE SEQUENCE [LARGE SCALE GENOMIC DNA]</scope>
    <source>
        <strain evidence="2">KCTC 23707</strain>
    </source>
</reference>
<keyword evidence="2" id="KW-1185">Reference proteome</keyword>
<proteinExistence type="predicted"/>
<dbReference type="EMBL" id="JBHUER010000008">
    <property type="protein sequence ID" value="MFD1703800.1"/>
    <property type="molecule type" value="Genomic_DNA"/>
</dbReference>